<evidence type="ECO:0000256" key="1">
    <source>
        <dbReference type="SAM" id="Phobius"/>
    </source>
</evidence>
<dbReference type="RefSeq" id="WP_160843482.1">
    <property type="nucleotide sequence ID" value="NZ_WVHT01000002.1"/>
</dbReference>
<dbReference type="AlphaFoldDB" id="A0A7K1Y6V3"/>
<accession>A0A7K1Y6V3</accession>
<reference evidence="2 3" key="1">
    <citation type="submission" date="2019-11" db="EMBL/GenBank/DDBJ databases">
        <title>Pedobacter sp. HMF7647 Genome sequencing and assembly.</title>
        <authorList>
            <person name="Kang H."/>
            <person name="Kim H."/>
            <person name="Joh K."/>
        </authorList>
    </citation>
    <scope>NUCLEOTIDE SEQUENCE [LARGE SCALE GENOMIC DNA]</scope>
    <source>
        <strain evidence="2 3">HMF7647</strain>
    </source>
</reference>
<keyword evidence="1" id="KW-0472">Membrane</keyword>
<evidence type="ECO:0000313" key="2">
    <source>
        <dbReference type="EMBL" id="MXV50303.1"/>
    </source>
</evidence>
<feature type="transmembrane region" description="Helical" evidence="1">
    <location>
        <begin position="12"/>
        <end position="34"/>
    </location>
</feature>
<dbReference type="Proteomes" id="UP000466586">
    <property type="component" value="Unassembled WGS sequence"/>
</dbReference>
<organism evidence="2 3">
    <name type="scientific">Hufsiella arboris</name>
    <dbReference type="NCBI Taxonomy" id="2695275"/>
    <lineage>
        <taxon>Bacteria</taxon>
        <taxon>Pseudomonadati</taxon>
        <taxon>Bacteroidota</taxon>
        <taxon>Sphingobacteriia</taxon>
        <taxon>Sphingobacteriales</taxon>
        <taxon>Sphingobacteriaceae</taxon>
        <taxon>Hufsiella</taxon>
    </lineage>
</organism>
<keyword evidence="1" id="KW-0812">Transmembrane</keyword>
<feature type="transmembrane region" description="Helical" evidence="1">
    <location>
        <begin position="46"/>
        <end position="66"/>
    </location>
</feature>
<protein>
    <submittedName>
        <fullName evidence="2">Uncharacterized protein</fullName>
    </submittedName>
</protein>
<comment type="caution">
    <text evidence="2">The sequence shown here is derived from an EMBL/GenBank/DDBJ whole genome shotgun (WGS) entry which is preliminary data.</text>
</comment>
<proteinExistence type="predicted"/>
<name>A0A7K1Y6V3_9SPHI</name>
<keyword evidence="1" id="KW-1133">Transmembrane helix</keyword>
<sequence>MNDHQHPRTCQHILGTSSTLLGFCLFVITSFHLLDKAKSTLIDDCASLIALILITSVFLSFFSIRATDSKKARRLEGIAEYIFVAALAGILIIILMIVTHFIN</sequence>
<keyword evidence="3" id="KW-1185">Reference proteome</keyword>
<evidence type="ECO:0000313" key="3">
    <source>
        <dbReference type="Proteomes" id="UP000466586"/>
    </source>
</evidence>
<gene>
    <name evidence="2" type="ORF">GS399_04910</name>
</gene>
<feature type="transmembrane region" description="Helical" evidence="1">
    <location>
        <begin position="78"/>
        <end position="102"/>
    </location>
</feature>
<dbReference type="EMBL" id="WVHT01000002">
    <property type="protein sequence ID" value="MXV50303.1"/>
    <property type="molecule type" value="Genomic_DNA"/>
</dbReference>